<dbReference type="AlphaFoldDB" id="A0A367F3R0"/>
<sequence>MEVTDEDEAQRWRRRAADATALVSQTRAALRATVEGRYYNPRRFLPHNRRHKTFDGYREVIDALERVAHQTASLTRTLYQWPQDETGTDRDGFLRDYADLLEALADITDRFSAIDEEHLTDQAEELCEAAKTAQDKRARLVERTEDTSLPLGDPSRPYGILLAEATRLTEEAQHSCDSLRHATASSSTASGGGSDS</sequence>
<organism evidence="3 4">
    <name type="scientific">Streptomyces diacarni</name>
    <dbReference type="NCBI Taxonomy" id="2800381"/>
    <lineage>
        <taxon>Bacteria</taxon>
        <taxon>Bacillati</taxon>
        <taxon>Actinomycetota</taxon>
        <taxon>Actinomycetes</taxon>
        <taxon>Kitasatosporales</taxon>
        <taxon>Streptomycetaceae</taxon>
        <taxon>Streptomyces</taxon>
    </lineage>
</organism>
<dbReference type="Proteomes" id="UP000252914">
    <property type="component" value="Unassembled WGS sequence"/>
</dbReference>
<feature type="coiled-coil region" evidence="1">
    <location>
        <begin position="116"/>
        <end position="143"/>
    </location>
</feature>
<evidence type="ECO:0000313" key="4">
    <source>
        <dbReference type="Proteomes" id="UP000252914"/>
    </source>
</evidence>
<protein>
    <submittedName>
        <fullName evidence="3">Uncharacterized protein</fullName>
    </submittedName>
</protein>
<dbReference type="EMBL" id="QOIN01000039">
    <property type="protein sequence ID" value="RCG24901.1"/>
    <property type="molecule type" value="Genomic_DNA"/>
</dbReference>
<evidence type="ECO:0000313" key="3">
    <source>
        <dbReference type="EMBL" id="RCG24901.1"/>
    </source>
</evidence>
<proteinExistence type="predicted"/>
<keyword evidence="4" id="KW-1185">Reference proteome</keyword>
<feature type="region of interest" description="Disordered" evidence="2">
    <location>
        <begin position="172"/>
        <end position="196"/>
    </location>
</feature>
<reference evidence="3 4" key="1">
    <citation type="submission" date="2018-06" db="EMBL/GenBank/DDBJ databases">
        <title>Streptomyces reniochalinae sp. nov. and Streptomyces diacarnus sp. nov. from marine sponges.</title>
        <authorList>
            <person name="Li L."/>
        </authorList>
    </citation>
    <scope>NUCLEOTIDE SEQUENCE [LARGE SCALE GENOMIC DNA]</scope>
    <source>
        <strain evidence="3 4">LHW51701</strain>
    </source>
</reference>
<name>A0A367F3R0_9ACTN</name>
<evidence type="ECO:0000256" key="1">
    <source>
        <dbReference type="SAM" id="Coils"/>
    </source>
</evidence>
<comment type="caution">
    <text evidence="3">The sequence shown here is derived from an EMBL/GenBank/DDBJ whole genome shotgun (WGS) entry which is preliminary data.</text>
</comment>
<accession>A0A367F3R0</accession>
<keyword evidence="1" id="KW-0175">Coiled coil</keyword>
<gene>
    <name evidence="3" type="ORF">DTL70_11345</name>
</gene>
<evidence type="ECO:0000256" key="2">
    <source>
        <dbReference type="SAM" id="MobiDB-lite"/>
    </source>
</evidence>